<sequence length="123" mass="13769">MINLHSLALIILIVSSVKTINSDYNLEDWEKKIEYTTSFLEKSACKSSIKRGDFVEINLNTFSIPNTSRSRIKAAFIVGEFGVLYINETIIGMCIGDVKRIGIPIGKGKIFYQFEVLTINTGT</sequence>
<evidence type="ECO:0000313" key="2">
    <source>
        <dbReference type="EMBL" id="CCF75727.1"/>
    </source>
</evidence>
<dbReference type="VEuPathDB" id="PiroplasmaDB:BmR1_04g07695"/>
<reference evidence="2 3" key="1">
    <citation type="journal article" date="2012" name="Nucleic Acids Res.">
        <title>Sequencing of the smallest Apicomplexan genome from the human pathogen Babesia microti.</title>
        <authorList>
            <person name="Cornillot E."/>
            <person name="Hadj-Kaddour K."/>
            <person name="Dassouli A."/>
            <person name="Noel B."/>
            <person name="Ranwez V."/>
            <person name="Vacherie B."/>
            <person name="Augagneur Y."/>
            <person name="Bres V."/>
            <person name="Duclos A."/>
            <person name="Randazzo S."/>
            <person name="Carcy B."/>
            <person name="Debierre-Grockiego F."/>
            <person name="Delbecq S."/>
            <person name="Moubri-Menage K."/>
            <person name="Shams-Eldin H."/>
            <person name="Usmani-Brown S."/>
            <person name="Bringaud F."/>
            <person name="Wincker P."/>
            <person name="Vivares C.P."/>
            <person name="Schwarz R.T."/>
            <person name="Schetters T.P."/>
            <person name="Krause P.J."/>
            <person name="Gorenflot A."/>
            <person name="Berry V."/>
            <person name="Barbe V."/>
            <person name="Ben Mamoun C."/>
        </authorList>
    </citation>
    <scope>NUCLEOTIDE SEQUENCE [LARGE SCALE GENOMIC DNA]</scope>
    <source>
        <strain evidence="2 3">RI</strain>
    </source>
</reference>
<keyword evidence="3" id="KW-1185">Reference proteome</keyword>
<dbReference type="EMBL" id="LN871599">
    <property type="protein sequence ID" value="CCF75727.1"/>
    <property type="molecule type" value="Genomic_DNA"/>
</dbReference>
<name>I7IHF6_BABMR</name>
<reference evidence="2 3" key="2">
    <citation type="journal article" date="2013" name="PLoS ONE">
        <title>Whole genome mapping and re-organization of the nuclear and mitochondrial genomes of Babesia microti isolates.</title>
        <authorList>
            <person name="Cornillot E."/>
            <person name="Dassouli A."/>
            <person name="Garg A."/>
            <person name="Pachikara N."/>
            <person name="Randazzo S."/>
            <person name="Depoix D."/>
            <person name="Carcy B."/>
            <person name="Delbecq S."/>
            <person name="Frutos R."/>
            <person name="Silva J.C."/>
            <person name="Sutton R."/>
            <person name="Krause P.J."/>
            <person name="Mamoun C.B."/>
        </authorList>
    </citation>
    <scope>NUCLEOTIDE SEQUENCE [LARGE SCALE GENOMIC DNA]</scope>
    <source>
        <strain evidence="2 3">RI</strain>
    </source>
</reference>
<dbReference type="GeneID" id="24426179"/>
<accession>I7IHF6</accession>
<keyword evidence="1" id="KW-0732">Signal</keyword>
<evidence type="ECO:0008006" key="4">
    <source>
        <dbReference type="Google" id="ProtNLM"/>
    </source>
</evidence>
<organism evidence="2 3">
    <name type="scientific">Babesia microti (strain RI)</name>
    <dbReference type="NCBI Taxonomy" id="1133968"/>
    <lineage>
        <taxon>Eukaryota</taxon>
        <taxon>Sar</taxon>
        <taxon>Alveolata</taxon>
        <taxon>Apicomplexa</taxon>
        <taxon>Aconoidasida</taxon>
        <taxon>Piroplasmida</taxon>
        <taxon>Babesiidae</taxon>
        <taxon>Babesia</taxon>
    </lineage>
</organism>
<dbReference type="RefSeq" id="XP_012650135.1">
    <property type="nucleotide sequence ID" value="XM_012794681.1"/>
</dbReference>
<reference evidence="2 3" key="3">
    <citation type="journal article" date="2016" name="Sci. Rep.">
        <title>Genome-wide diversity and gene expression profiling of Babesia microti isolates identify polymorphic genes that mediate host-pathogen interactions.</title>
        <authorList>
            <person name="Silva J.C."/>
            <person name="Cornillot E."/>
            <person name="McCracken C."/>
            <person name="Usmani-Brown S."/>
            <person name="Dwivedi A."/>
            <person name="Ifeonu O.O."/>
            <person name="Crabtree J."/>
            <person name="Gotia H.T."/>
            <person name="Virji A.Z."/>
            <person name="Reynes C."/>
            <person name="Colinge J."/>
            <person name="Kumar V."/>
            <person name="Lawres L."/>
            <person name="Pazzi J.E."/>
            <person name="Pablo J.V."/>
            <person name="Hung C."/>
            <person name="Brancato J."/>
            <person name="Kumari P."/>
            <person name="Orvis J."/>
            <person name="Tretina K."/>
            <person name="Chibucos M."/>
            <person name="Ott S."/>
            <person name="Sadzewicz L."/>
            <person name="Sengamalay N."/>
            <person name="Shetty A.C."/>
            <person name="Su Q."/>
            <person name="Tallon L."/>
            <person name="Fraser C.M."/>
            <person name="Frutos R."/>
            <person name="Molina D.M."/>
            <person name="Krause P.J."/>
            <person name="Ben Mamoun C."/>
        </authorList>
    </citation>
    <scope>NUCLEOTIDE SEQUENCE [LARGE SCALE GENOMIC DNA]</scope>
    <source>
        <strain evidence="2 3">RI</strain>
    </source>
</reference>
<feature type="chain" id="PRO_5003710959" description="Peptidylprolyl isomerase" evidence="1">
    <location>
        <begin position="20"/>
        <end position="123"/>
    </location>
</feature>
<evidence type="ECO:0000256" key="1">
    <source>
        <dbReference type="SAM" id="SignalP"/>
    </source>
</evidence>
<protein>
    <recommendedName>
        <fullName evidence="4">Peptidylprolyl isomerase</fullName>
    </recommendedName>
</protein>
<dbReference type="KEGG" id="bmic:BmR1_04g07695"/>
<proteinExistence type="predicted"/>
<evidence type="ECO:0000313" key="3">
    <source>
        <dbReference type="Proteomes" id="UP000002899"/>
    </source>
</evidence>
<dbReference type="Proteomes" id="UP000002899">
    <property type="component" value="Chromosome IV"/>
</dbReference>
<dbReference type="AlphaFoldDB" id="I7IHF6"/>
<feature type="signal peptide" evidence="1">
    <location>
        <begin position="1"/>
        <end position="19"/>
    </location>
</feature>